<protein>
    <recommendedName>
        <fullName evidence="2">cysteine-S-conjugate beta-lyase</fullName>
        <ecNumber evidence="2">4.4.1.13</ecNumber>
    </recommendedName>
</protein>
<keyword evidence="8" id="KW-1185">Reference proteome</keyword>
<dbReference type="AlphaFoldDB" id="A0AA48KQV2"/>
<evidence type="ECO:0000256" key="1">
    <source>
        <dbReference type="ARBA" id="ARBA00001933"/>
    </source>
</evidence>
<gene>
    <name evidence="7" type="ORF">MACH26_36970</name>
</gene>
<keyword evidence="7" id="KW-0032">Aminotransferase</keyword>
<dbReference type="EMBL" id="AP027272">
    <property type="protein sequence ID" value="BDX08176.1"/>
    <property type="molecule type" value="Genomic_DNA"/>
</dbReference>
<dbReference type="Pfam" id="PF00155">
    <property type="entry name" value="Aminotran_1_2"/>
    <property type="match status" value="1"/>
</dbReference>
<name>A0AA48KQV2_9ALTE</name>
<dbReference type="Gene3D" id="3.90.1150.10">
    <property type="entry name" value="Aspartate Aminotransferase, domain 1"/>
    <property type="match status" value="1"/>
</dbReference>
<sequence length="380" mass="42571">MPYTLSDFDIRTDRSDTYSLKWQKYEGKDILPMWVADTEFKCAQPILDAIKSRTDHGLLGYHLPARYEPANEAVCRWLQKQHNWQIKPEWIVWTPGVVPAFNVACQAYCQPGDKVIVQTPNYPPLLAAPGINKLERVDIPTIIENERWTIDLNALEDAAKDPACKLFIVCNPGNPAGTVFTQQELTEIARICEQNQLLLISDEIHCDLVLDENARHLPAGANPALENNSVTLMAASKTFNVAGLGTSFAIIPDAKLRARFNKAMMGIVPWVTILGLVATETAFTECDQWYDTLLQYLKGNRQYLYQQINKIEGLNMLLPQATFLAWIDGSGLGVELPQTWAESKGVGPSPGADFADPDFFRINFGCPKSMLEETIARLNR</sequence>
<dbReference type="SUPFAM" id="SSF53383">
    <property type="entry name" value="PLP-dependent transferases"/>
    <property type="match status" value="1"/>
</dbReference>
<dbReference type="GO" id="GO:0047804">
    <property type="term" value="F:cysteine-S-conjugate beta-lyase activity"/>
    <property type="evidence" value="ECO:0007669"/>
    <property type="project" value="UniProtKB-EC"/>
</dbReference>
<dbReference type="KEGG" id="pmaw:MACH26_36970"/>
<dbReference type="RefSeq" id="WP_338294253.1">
    <property type="nucleotide sequence ID" value="NZ_AP027272.1"/>
</dbReference>
<comment type="cofactor">
    <cofactor evidence="1">
        <name>pyridoxal 5'-phosphate</name>
        <dbReference type="ChEBI" id="CHEBI:597326"/>
    </cofactor>
</comment>
<dbReference type="GO" id="GO:0008483">
    <property type="term" value="F:transaminase activity"/>
    <property type="evidence" value="ECO:0007669"/>
    <property type="project" value="UniProtKB-KW"/>
</dbReference>
<dbReference type="CDD" id="cd00609">
    <property type="entry name" value="AAT_like"/>
    <property type="match status" value="1"/>
</dbReference>
<dbReference type="InterPro" id="IPR015424">
    <property type="entry name" value="PyrdxlP-dep_Trfase"/>
</dbReference>
<evidence type="ECO:0000313" key="8">
    <source>
        <dbReference type="Proteomes" id="UP001333710"/>
    </source>
</evidence>
<keyword evidence="4" id="KW-0456">Lyase</keyword>
<comment type="similarity">
    <text evidence="5">Belongs to the class-II pyridoxal-phosphate-dependent aminotransferase family. MalY/PatB cystathionine beta-lyase subfamily.</text>
</comment>
<evidence type="ECO:0000256" key="5">
    <source>
        <dbReference type="ARBA" id="ARBA00037974"/>
    </source>
</evidence>
<feature type="domain" description="Aminotransferase class I/classII large" evidence="6">
    <location>
        <begin position="53"/>
        <end position="378"/>
    </location>
</feature>
<dbReference type="PANTHER" id="PTHR43525:SF1">
    <property type="entry name" value="PROTEIN MALY"/>
    <property type="match status" value="1"/>
</dbReference>
<dbReference type="Gene3D" id="3.40.640.10">
    <property type="entry name" value="Type I PLP-dependent aspartate aminotransferase-like (Major domain)"/>
    <property type="match status" value="1"/>
</dbReference>
<dbReference type="GO" id="GO:0030170">
    <property type="term" value="F:pyridoxal phosphate binding"/>
    <property type="evidence" value="ECO:0007669"/>
    <property type="project" value="InterPro"/>
</dbReference>
<dbReference type="InterPro" id="IPR015421">
    <property type="entry name" value="PyrdxlP-dep_Trfase_major"/>
</dbReference>
<accession>A0AA48KQV2</accession>
<evidence type="ECO:0000256" key="2">
    <source>
        <dbReference type="ARBA" id="ARBA00012224"/>
    </source>
</evidence>
<reference evidence="7" key="1">
    <citation type="submission" date="2023-01" db="EMBL/GenBank/DDBJ databases">
        <title>Complete genome sequence of Planctobacterium marinum strain Dej080120_11.</title>
        <authorList>
            <person name="Ueki S."/>
            <person name="Maruyama F."/>
        </authorList>
    </citation>
    <scope>NUCLEOTIDE SEQUENCE</scope>
    <source>
        <strain evidence="7">Dej080120_11</strain>
    </source>
</reference>
<evidence type="ECO:0000256" key="4">
    <source>
        <dbReference type="ARBA" id="ARBA00023239"/>
    </source>
</evidence>
<dbReference type="InterPro" id="IPR015422">
    <property type="entry name" value="PyrdxlP-dep_Trfase_small"/>
</dbReference>
<evidence type="ECO:0000256" key="3">
    <source>
        <dbReference type="ARBA" id="ARBA00022898"/>
    </source>
</evidence>
<keyword evidence="7" id="KW-0808">Transferase</keyword>
<organism evidence="7 8">
    <name type="scientific">Planctobacterium marinum</name>
    <dbReference type="NCBI Taxonomy" id="1631968"/>
    <lineage>
        <taxon>Bacteria</taxon>
        <taxon>Pseudomonadati</taxon>
        <taxon>Pseudomonadota</taxon>
        <taxon>Gammaproteobacteria</taxon>
        <taxon>Alteromonadales</taxon>
        <taxon>Alteromonadaceae</taxon>
        <taxon>Planctobacterium</taxon>
    </lineage>
</organism>
<dbReference type="EC" id="4.4.1.13" evidence="2"/>
<keyword evidence="3" id="KW-0663">Pyridoxal phosphate</keyword>
<dbReference type="InterPro" id="IPR027619">
    <property type="entry name" value="C-S_lyase_PatB-like"/>
</dbReference>
<dbReference type="InterPro" id="IPR004839">
    <property type="entry name" value="Aminotransferase_I/II_large"/>
</dbReference>
<evidence type="ECO:0000259" key="6">
    <source>
        <dbReference type="Pfam" id="PF00155"/>
    </source>
</evidence>
<dbReference type="Proteomes" id="UP001333710">
    <property type="component" value="Chromosome"/>
</dbReference>
<dbReference type="InterPro" id="IPR051798">
    <property type="entry name" value="Class-II_PLP-Dep_Aminotrans"/>
</dbReference>
<dbReference type="NCBIfam" id="TIGR04350">
    <property type="entry name" value="C_S_lyase_PatB"/>
    <property type="match status" value="1"/>
</dbReference>
<evidence type="ECO:0000313" key="7">
    <source>
        <dbReference type="EMBL" id="BDX08176.1"/>
    </source>
</evidence>
<dbReference type="PANTHER" id="PTHR43525">
    <property type="entry name" value="PROTEIN MALY"/>
    <property type="match status" value="1"/>
</dbReference>
<proteinExistence type="inferred from homology"/>